<dbReference type="RefSeq" id="WP_224462045.1">
    <property type="nucleotide sequence ID" value="NZ_JAIQZE010000015.1"/>
</dbReference>
<evidence type="ECO:0000313" key="2">
    <source>
        <dbReference type="Proteomes" id="UP001199314"/>
    </source>
</evidence>
<dbReference type="Proteomes" id="UP001199314">
    <property type="component" value="Unassembled WGS sequence"/>
</dbReference>
<reference evidence="2" key="1">
    <citation type="submission" date="2023-07" db="EMBL/GenBank/DDBJ databases">
        <title>Novel species isolated from saline lakes on Tibetan Plateau.</title>
        <authorList>
            <person name="Lu H."/>
        </authorList>
    </citation>
    <scope>NUCLEOTIDE SEQUENCE [LARGE SCALE GENOMIC DNA]</scope>
    <source>
        <strain evidence="2">CAK8W</strain>
    </source>
</reference>
<keyword evidence="2" id="KW-1185">Reference proteome</keyword>
<comment type="caution">
    <text evidence="1">The sequence shown here is derived from an EMBL/GenBank/DDBJ whole genome shotgun (WGS) entry which is preliminary data.</text>
</comment>
<dbReference type="EMBL" id="JAIQZE010000015">
    <property type="protein sequence ID" value="MBZ9779713.1"/>
    <property type="molecule type" value="Genomic_DNA"/>
</dbReference>
<organism evidence="1 2">
    <name type="scientific">Psychroflexus longus</name>
    <dbReference type="NCBI Taxonomy" id="2873596"/>
    <lineage>
        <taxon>Bacteria</taxon>
        <taxon>Pseudomonadati</taxon>
        <taxon>Bacteroidota</taxon>
        <taxon>Flavobacteriia</taxon>
        <taxon>Flavobacteriales</taxon>
        <taxon>Flavobacteriaceae</taxon>
        <taxon>Psychroflexus</taxon>
    </lineage>
</organism>
<proteinExistence type="predicted"/>
<protein>
    <submittedName>
        <fullName evidence="1">Uncharacterized protein</fullName>
    </submittedName>
</protein>
<accession>A0ABS7XLA4</accession>
<gene>
    <name evidence="1" type="ORF">LB452_12345</name>
</gene>
<name>A0ABS7XLA4_9FLAO</name>
<sequence>MKYYILAFLFLNINFKSIAQDNNKIEIIAIIEILNDSYAVIDTDTIPLNSTLKKVSQLFNESNLKQNDIPSITLVVNPSVSENSIENIKYQIRSTPIQLINLQRKIITNYDGIEINQNVLDQYNSLISYWNDLQPEDRFYRDNDLKFVESVALNMTMDQRIRNEKLPGYLPFVKEESKTSHLSMLDEDPRQAYIYVYKNDTLDKDTAHSNYNDIPYVLKRRILNEENVNVIELIED</sequence>
<evidence type="ECO:0000313" key="1">
    <source>
        <dbReference type="EMBL" id="MBZ9779713.1"/>
    </source>
</evidence>